<gene>
    <name evidence="1" type="ORF">LCI18_014347</name>
</gene>
<dbReference type="EMBL" id="CP090041">
    <property type="protein sequence ID" value="UPL03413.1"/>
    <property type="molecule type" value="Genomic_DNA"/>
</dbReference>
<name>A0ACD3ZQC2_FUSSC</name>
<sequence>MFATKILKMATKSIGEIPILTQLYADSTSLLSIAAIESSSSQEPDFPPSDNINRRIGYMRGDITRLRLDAIVNAANRLLQGGGGVDGAINAAAGPELVRESAPLGPIETGEAVITKGYNLPAQHVIHTVGPIYREVPNPEESLASCYRESLKLAVEHGLRTVAFSAISTGIYGFPSQRAANVACKTVREFMETEDGDNLLRVVFVTFMPKDVNAYNNALPRYFPPTASEGQ</sequence>
<dbReference type="Proteomes" id="UP000830768">
    <property type="component" value="Chromosome 13"/>
</dbReference>
<organism evidence="1 2">
    <name type="scientific">Fusarium solani subsp. cucurbitae</name>
    <name type="common">Neocosmosporum cucurbitae</name>
    <dbReference type="NCBI Taxonomy" id="2747967"/>
    <lineage>
        <taxon>Eukaryota</taxon>
        <taxon>Fungi</taxon>
        <taxon>Dikarya</taxon>
        <taxon>Ascomycota</taxon>
        <taxon>Pezizomycotina</taxon>
        <taxon>Sordariomycetes</taxon>
        <taxon>Hypocreomycetidae</taxon>
        <taxon>Hypocreales</taxon>
        <taxon>Nectriaceae</taxon>
        <taxon>Fusarium</taxon>
        <taxon>Fusarium solani species complex</taxon>
    </lineage>
</organism>
<accession>A0ACD3ZQC2</accession>
<evidence type="ECO:0000313" key="2">
    <source>
        <dbReference type="Proteomes" id="UP000830768"/>
    </source>
</evidence>
<reference evidence="1" key="1">
    <citation type="submission" date="2021-11" db="EMBL/GenBank/DDBJ databases">
        <title>Fusarium solani-melongenae Genome sequencing and assembly.</title>
        <authorList>
            <person name="Xie S."/>
            <person name="Huang L."/>
            <person name="Zhang X."/>
        </authorList>
    </citation>
    <scope>NUCLEOTIDE SEQUENCE</scope>
    <source>
        <strain evidence="1">CRI 24-3</strain>
    </source>
</reference>
<evidence type="ECO:0000313" key="1">
    <source>
        <dbReference type="EMBL" id="UPL03413.1"/>
    </source>
</evidence>
<keyword evidence="2" id="KW-1185">Reference proteome</keyword>
<proteinExistence type="predicted"/>
<protein>
    <submittedName>
        <fullName evidence="1">Uncharacterized protein</fullName>
    </submittedName>
</protein>